<keyword evidence="10" id="KW-1185">Reference proteome</keyword>
<feature type="transmembrane region" description="Helical" evidence="7">
    <location>
        <begin position="237"/>
        <end position="255"/>
    </location>
</feature>
<comment type="subcellular location">
    <subcellularLocation>
        <location evidence="1">Cell membrane</location>
        <topology evidence="1">Multi-pass membrane protein</topology>
    </subcellularLocation>
</comment>
<dbReference type="PANTHER" id="PTHR43124:SF3">
    <property type="entry name" value="CHLORAMPHENICOL EFFLUX PUMP RV0191"/>
    <property type="match status" value="1"/>
</dbReference>
<keyword evidence="3" id="KW-1003">Cell membrane</keyword>
<evidence type="ECO:0000259" key="8">
    <source>
        <dbReference type="PROSITE" id="PS50850"/>
    </source>
</evidence>
<evidence type="ECO:0000313" key="10">
    <source>
        <dbReference type="Proteomes" id="UP000831537"/>
    </source>
</evidence>
<dbReference type="InterPro" id="IPR050189">
    <property type="entry name" value="MFS_Efflux_Transporters"/>
</dbReference>
<feature type="transmembrane region" description="Helical" evidence="7">
    <location>
        <begin position="327"/>
        <end position="348"/>
    </location>
</feature>
<dbReference type="EMBL" id="CP095071">
    <property type="protein sequence ID" value="UOQ86852.1"/>
    <property type="molecule type" value="Genomic_DNA"/>
</dbReference>
<evidence type="ECO:0000313" key="9">
    <source>
        <dbReference type="EMBL" id="UOQ86852.1"/>
    </source>
</evidence>
<evidence type="ECO:0000256" key="1">
    <source>
        <dbReference type="ARBA" id="ARBA00004651"/>
    </source>
</evidence>
<dbReference type="Pfam" id="PF07690">
    <property type="entry name" value="MFS_1"/>
    <property type="match status" value="1"/>
</dbReference>
<gene>
    <name evidence="9" type="ORF">MUN87_08185</name>
</gene>
<organism evidence="9 10">
    <name type="scientific">Gracilibacillus salinarum</name>
    <dbReference type="NCBI Taxonomy" id="2932255"/>
    <lineage>
        <taxon>Bacteria</taxon>
        <taxon>Bacillati</taxon>
        <taxon>Bacillota</taxon>
        <taxon>Bacilli</taxon>
        <taxon>Bacillales</taxon>
        <taxon>Bacillaceae</taxon>
        <taxon>Gracilibacillus</taxon>
    </lineage>
</organism>
<feature type="domain" description="Major facilitator superfamily (MFS) profile" evidence="8">
    <location>
        <begin position="7"/>
        <end position="379"/>
    </location>
</feature>
<feature type="transmembrane region" description="Helical" evidence="7">
    <location>
        <begin position="73"/>
        <end position="90"/>
    </location>
</feature>
<keyword evidence="2" id="KW-0813">Transport</keyword>
<dbReference type="Proteomes" id="UP000831537">
    <property type="component" value="Chromosome"/>
</dbReference>
<evidence type="ECO:0000256" key="5">
    <source>
        <dbReference type="ARBA" id="ARBA00022989"/>
    </source>
</evidence>
<accession>A0ABY4GT55</accession>
<evidence type="ECO:0000256" key="7">
    <source>
        <dbReference type="SAM" id="Phobius"/>
    </source>
</evidence>
<feature type="transmembrane region" description="Helical" evidence="7">
    <location>
        <begin position="134"/>
        <end position="152"/>
    </location>
</feature>
<keyword evidence="5 7" id="KW-1133">Transmembrane helix</keyword>
<dbReference type="SUPFAM" id="SSF103473">
    <property type="entry name" value="MFS general substrate transporter"/>
    <property type="match status" value="1"/>
</dbReference>
<dbReference type="RefSeq" id="WP_244747226.1">
    <property type="nucleotide sequence ID" value="NZ_CP095071.1"/>
</dbReference>
<sequence length="379" mass="40603">MKFAKLVLPGASMIAVTYGFARFSYGLLLPDINQSLGMSELVSGLISSMFYLAYCFTIILSTVVTTKEGPRKMISLAGLSAFVGMLLIAISPNTWILALGVLFAGGSTGLASPPFGTAISLWIKDHQQGKANTWVNSGTSIGIVLSGIGAYFLSPHWRITYCFYAILALLIWGWNSRSIPKGLAKSTRPLKKGILSFRGADGVYALIAASVTLGFSTATYWTFSRSYIEVAGDFNEWLLAGFWVMIGLFGILGGFSGSLIEKIGLCFAYKVASLAIACSSIMLPFTTGNWLMSYVSAGLFGCAYIGLTGILLVWGIRVFVTNASLGIGMPFLLLSIGQVIGSSIAGVVIESWSYGVSFMLYGFVGLIAIFLGPKKNWYL</sequence>
<dbReference type="PANTHER" id="PTHR43124">
    <property type="entry name" value="PURINE EFFLUX PUMP PBUE"/>
    <property type="match status" value="1"/>
</dbReference>
<evidence type="ECO:0000256" key="2">
    <source>
        <dbReference type="ARBA" id="ARBA00022448"/>
    </source>
</evidence>
<keyword evidence="6 7" id="KW-0472">Membrane</keyword>
<name>A0ABY4GT55_9BACI</name>
<feature type="transmembrane region" description="Helical" evidence="7">
    <location>
        <begin position="96"/>
        <end position="122"/>
    </location>
</feature>
<feature type="transmembrane region" description="Helical" evidence="7">
    <location>
        <begin position="158"/>
        <end position="174"/>
    </location>
</feature>
<dbReference type="InterPro" id="IPR036259">
    <property type="entry name" value="MFS_trans_sf"/>
</dbReference>
<dbReference type="PROSITE" id="PS50850">
    <property type="entry name" value="MFS"/>
    <property type="match status" value="1"/>
</dbReference>
<keyword evidence="4 7" id="KW-0812">Transmembrane</keyword>
<proteinExistence type="predicted"/>
<feature type="transmembrane region" description="Helical" evidence="7">
    <location>
        <begin position="195"/>
        <end position="217"/>
    </location>
</feature>
<feature type="transmembrane region" description="Helical" evidence="7">
    <location>
        <begin position="354"/>
        <end position="372"/>
    </location>
</feature>
<reference evidence="9 10" key="1">
    <citation type="submission" date="2022-04" db="EMBL/GenBank/DDBJ databases">
        <title>Gracilibacillus sp. isolated from saltern.</title>
        <authorList>
            <person name="Won M."/>
            <person name="Lee C.-M."/>
            <person name="Woen H.-Y."/>
            <person name="Kwon S.-W."/>
        </authorList>
    </citation>
    <scope>NUCLEOTIDE SEQUENCE [LARGE SCALE GENOMIC DNA]</scope>
    <source>
        <strain evidence="9 10">SSPM10-3</strain>
    </source>
</reference>
<dbReference type="InterPro" id="IPR011701">
    <property type="entry name" value="MFS"/>
</dbReference>
<feature type="transmembrane region" description="Helical" evidence="7">
    <location>
        <begin position="267"/>
        <end position="285"/>
    </location>
</feature>
<protein>
    <submittedName>
        <fullName evidence="9">MFS transporter</fullName>
    </submittedName>
</protein>
<evidence type="ECO:0000256" key="3">
    <source>
        <dbReference type="ARBA" id="ARBA00022475"/>
    </source>
</evidence>
<dbReference type="InterPro" id="IPR020846">
    <property type="entry name" value="MFS_dom"/>
</dbReference>
<feature type="transmembrane region" description="Helical" evidence="7">
    <location>
        <begin position="291"/>
        <end position="315"/>
    </location>
</feature>
<evidence type="ECO:0000256" key="4">
    <source>
        <dbReference type="ARBA" id="ARBA00022692"/>
    </source>
</evidence>
<evidence type="ECO:0000256" key="6">
    <source>
        <dbReference type="ARBA" id="ARBA00023136"/>
    </source>
</evidence>
<feature type="transmembrane region" description="Helical" evidence="7">
    <location>
        <begin position="45"/>
        <end position="66"/>
    </location>
</feature>
<dbReference type="Gene3D" id="1.20.1250.20">
    <property type="entry name" value="MFS general substrate transporter like domains"/>
    <property type="match status" value="1"/>
</dbReference>